<comment type="subcellular location">
    <subcellularLocation>
        <location evidence="2">Cell membrane</location>
    </subcellularLocation>
</comment>
<dbReference type="PROSITE" id="PS50109">
    <property type="entry name" value="HIS_KIN"/>
    <property type="match status" value="1"/>
</dbReference>
<dbReference type="CDD" id="cd06225">
    <property type="entry name" value="HAMP"/>
    <property type="match status" value="1"/>
</dbReference>
<sequence>MTTADGGPGRGGASGGGLGRRLLVALALVLATAGVTAWLVAGAVGPAIFHEHLGVGGMRTAEDAVAHAEEAFRTASGLALGIALAVAALVALAVSVVLTRRIGASLAALTTAARQVAGGRFAARVPAPDMGREFDELVLAFNQMAARLEESENLRHRLLADVAHEVRTPVATLNAHLEGLEDGVVEAGPETFAVLRAQSARLTRLAEDLAAVTKAESGELALSPVPTDPGELVHLAHLAARERAEAAAIALTADVEPGLPPIAADPERMAQVLGNLVDNALRHTPAGGRVTIAARRDPSRTGTHVTHVTLTVADTGGGIAAEHLPHVFERFYRADTARDRASGGSGIGLAITRALVEAHGGSVGVASAGRGSGATFTVTLPVEPPRRAAR</sequence>
<dbReference type="PANTHER" id="PTHR43547:SF2">
    <property type="entry name" value="HYBRID SIGNAL TRANSDUCTION HISTIDINE KINASE C"/>
    <property type="match status" value="1"/>
</dbReference>
<feature type="domain" description="HAMP" evidence="12">
    <location>
        <begin position="100"/>
        <end position="153"/>
    </location>
</feature>
<feature type="transmembrane region" description="Helical" evidence="10">
    <location>
        <begin position="78"/>
        <end position="98"/>
    </location>
</feature>
<feature type="transmembrane region" description="Helical" evidence="10">
    <location>
        <begin position="22"/>
        <end position="49"/>
    </location>
</feature>
<evidence type="ECO:0000256" key="10">
    <source>
        <dbReference type="SAM" id="Phobius"/>
    </source>
</evidence>
<dbReference type="EC" id="2.7.13.3" evidence="3"/>
<evidence type="ECO:0000256" key="7">
    <source>
        <dbReference type="ARBA" id="ARBA00022777"/>
    </source>
</evidence>
<dbReference type="SMART" id="SM00388">
    <property type="entry name" value="HisKA"/>
    <property type="match status" value="1"/>
</dbReference>
<keyword evidence="5" id="KW-0808">Transferase</keyword>
<evidence type="ECO:0000256" key="2">
    <source>
        <dbReference type="ARBA" id="ARBA00004236"/>
    </source>
</evidence>
<evidence type="ECO:0000256" key="6">
    <source>
        <dbReference type="ARBA" id="ARBA00022692"/>
    </source>
</evidence>
<evidence type="ECO:0000313" key="13">
    <source>
        <dbReference type="EMBL" id="GEN81375.1"/>
    </source>
</evidence>
<keyword evidence="6 10" id="KW-0812">Transmembrane</keyword>
<keyword evidence="8 10" id="KW-1133">Transmembrane helix</keyword>
<evidence type="ECO:0000256" key="5">
    <source>
        <dbReference type="ARBA" id="ARBA00022679"/>
    </source>
</evidence>
<dbReference type="InterPro" id="IPR004358">
    <property type="entry name" value="Sig_transdc_His_kin-like_C"/>
</dbReference>
<dbReference type="Proteomes" id="UP000321484">
    <property type="component" value="Unassembled WGS sequence"/>
</dbReference>
<keyword evidence="10" id="KW-0472">Membrane</keyword>
<evidence type="ECO:0000256" key="9">
    <source>
        <dbReference type="ARBA" id="ARBA00023012"/>
    </source>
</evidence>
<comment type="catalytic activity">
    <reaction evidence="1">
        <text>ATP + protein L-histidine = ADP + protein N-phospho-L-histidine.</text>
        <dbReference type="EC" id="2.7.13.3"/>
    </reaction>
</comment>
<evidence type="ECO:0000256" key="3">
    <source>
        <dbReference type="ARBA" id="ARBA00012438"/>
    </source>
</evidence>
<organism evidence="13 14">
    <name type="scientific">Actinotalea fermentans</name>
    <dbReference type="NCBI Taxonomy" id="43671"/>
    <lineage>
        <taxon>Bacteria</taxon>
        <taxon>Bacillati</taxon>
        <taxon>Actinomycetota</taxon>
        <taxon>Actinomycetes</taxon>
        <taxon>Micrococcales</taxon>
        <taxon>Cellulomonadaceae</taxon>
        <taxon>Actinotalea</taxon>
    </lineage>
</organism>
<evidence type="ECO:0000259" key="11">
    <source>
        <dbReference type="PROSITE" id="PS50109"/>
    </source>
</evidence>
<evidence type="ECO:0000256" key="8">
    <source>
        <dbReference type="ARBA" id="ARBA00022989"/>
    </source>
</evidence>
<dbReference type="SMART" id="SM00304">
    <property type="entry name" value="HAMP"/>
    <property type="match status" value="1"/>
</dbReference>
<dbReference type="SMART" id="SM00387">
    <property type="entry name" value="HATPase_c"/>
    <property type="match status" value="1"/>
</dbReference>
<name>A0A511Z1P9_9CELL</name>
<keyword evidence="9" id="KW-0902">Two-component regulatory system</keyword>
<dbReference type="PROSITE" id="PS50885">
    <property type="entry name" value="HAMP"/>
    <property type="match status" value="1"/>
</dbReference>
<dbReference type="PRINTS" id="PR00344">
    <property type="entry name" value="BCTRLSENSOR"/>
</dbReference>
<dbReference type="AlphaFoldDB" id="A0A511Z1P9"/>
<dbReference type="FunFam" id="3.30.565.10:FF:000006">
    <property type="entry name" value="Sensor histidine kinase WalK"/>
    <property type="match status" value="1"/>
</dbReference>
<evidence type="ECO:0000256" key="1">
    <source>
        <dbReference type="ARBA" id="ARBA00000085"/>
    </source>
</evidence>
<dbReference type="Pfam" id="PF00672">
    <property type="entry name" value="HAMP"/>
    <property type="match status" value="1"/>
</dbReference>
<dbReference type="Gene3D" id="6.10.340.10">
    <property type="match status" value="1"/>
</dbReference>
<accession>A0A511Z1P9</accession>
<dbReference type="PANTHER" id="PTHR43547">
    <property type="entry name" value="TWO-COMPONENT HISTIDINE KINASE"/>
    <property type="match status" value="1"/>
</dbReference>
<keyword evidence="4" id="KW-0597">Phosphoprotein</keyword>
<dbReference type="CDD" id="cd00075">
    <property type="entry name" value="HATPase"/>
    <property type="match status" value="1"/>
</dbReference>
<dbReference type="SUPFAM" id="SSF55874">
    <property type="entry name" value="ATPase domain of HSP90 chaperone/DNA topoisomerase II/histidine kinase"/>
    <property type="match status" value="1"/>
</dbReference>
<dbReference type="OrthoDB" id="9757990at2"/>
<evidence type="ECO:0000313" key="14">
    <source>
        <dbReference type="Proteomes" id="UP000321484"/>
    </source>
</evidence>
<dbReference type="InterPro" id="IPR003594">
    <property type="entry name" value="HATPase_dom"/>
</dbReference>
<dbReference type="SUPFAM" id="SSF158472">
    <property type="entry name" value="HAMP domain-like"/>
    <property type="match status" value="1"/>
</dbReference>
<proteinExistence type="predicted"/>
<dbReference type="InterPro" id="IPR005467">
    <property type="entry name" value="His_kinase_dom"/>
</dbReference>
<keyword evidence="14" id="KW-1185">Reference proteome</keyword>
<comment type="caution">
    <text evidence="13">The sequence shown here is derived from an EMBL/GenBank/DDBJ whole genome shotgun (WGS) entry which is preliminary data.</text>
</comment>
<reference evidence="13 14" key="1">
    <citation type="submission" date="2019-07" db="EMBL/GenBank/DDBJ databases">
        <title>Whole genome shotgun sequence of Actinotalea fermentans NBRC 105374.</title>
        <authorList>
            <person name="Hosoyama A."/>
            <person name="Uohara A."/>
            <person name="Ohji S."/>
            <person name="Ichikawa N."/>
        </authorList>
    </citation>
    <scope>NUCLEOTIDE SEQUENCE [LARGE SCALE GENOMIC DNA]</scope>
    <source>
        <strain evidence="13 14">NBRC 105374</strain>
    </source>
</reference>
<dbReference type="CDD" id="cd00082">
    <property type="entry name" value="HisKA"/>
    <property type="match status" value="1"/>
</dbReference>
<dbReference type="InterPro" id="IPR003660">
    <property type="entry name" value="HAMP_dom"/>
</dbReference>
<dbReference type="GO" id="GO:0005886">
    <property type="term" value="C:plasma membrane"/>
    <property type="evidence" value="ECO:0007669"/>
    <property type="project" value="UniProtKB-SubCell"/>
</dbReference>
<dbReference type="EMBL" id="BJYK01000011">
    <property type="protein sequence ID" value="GEN81375.1"/>
    <property type="molecule type" value="Genomic_DNA"/>
</dbReference>
<keyword evidence="7 13" id="KW-0418">Kinase</keyword>
<dbReference type="Pfam" id="PF00512">
    <property type="entry name" value="HisKA"/>
    <property type="match status" value="1"/>
</dbReference>
<feature type="domain" description="Histidine kinase" evidence="11">
    <location>
        <begin position="161"/>
        <end position="384"/>
    </location>
</feature>
<protein>
    <recommendedName>
        <fullName evidence="3">histidine kinase</fullName>
        <ecNumber evidence="3">2.7.13.3</ecNumber>
    </recommendedName>
</protein>
<gene>
    <name evidence="13" type="ORF">AFE02nite_31090</name>
</gene>
<dbReference type="Pfam" id="PF02518">
    <property type="entry name" value="HATPase_c"/>
    <property type="match status" value="1"/>
</dbReference>
<dbReference type="InterPro" id="IPR036890">
    <property type="entry name" value="HATPase_C_sf"/>
</dbReference>
<evidence type="ECO:0000259" key="12">
    <source>
        <dbReference type="PROSITE" id="PS50885"/>
    </source>
</evidence>
<dbReference type="Gene3D" id="1.10.287.130">
    <property type="match status" value="1"/>
</dbReference>
<dbReference type="RefSeq" id="WP_034246409.1">
    <property type="nucleotide sequence ID" value="NZ_BJYK01000011.1"/>
</dbReference>
<evidence type="ECO:0000256" key="4">
    <source>
        <dbReference type="ARBA" id="ARBA00022553"/>
    </source>
</evidence>
<dbReference type="InterPro" id="IPR036097">
    <property type="entry name" value="HisK_dim/P_sf"/>
</dbReference>
<dbReference type="SUPFAM" id="SSF47384">
    <property type="entry name" value="Homodimeric domain of signal transducing histidine kinase"/>
    <property type="match status" value="1"/>
</dbReference>
<dbReference type="GO" id="GO:0000155">
    <property type="term" value="F:phosphorelay sensor kinase activity"/>
    <property type="evidence" value="ECO:0007669"/>
    <property type="project" value="InterPro"/>
</dbReference>
<dbReference type="Gene3D" id="3.30.565.10">
    <property type="entry name" value="Histidine kinase-like ATPase, C-terminal domain"/>
    <property type="match status" value="1"/>
</dbReference>
<dbReference type="InterPro" id="IPR003661">
    <property type="entry name" value="HisK_dim/P_dom"/>
</dbReference>